<dbReference type="RefSeq" id="WP_371387462.1">
    <property type="nucleotide sequence ID" value="NZ_JBGLYH010000047.1"/>
</dbReference>
<reference evidence="2 3" key="1">
    <citation type="submission" date="2024-08" db="EMBL/GenBank/DDBJ databases">
        <title>Sulfate-reducing bacteria isolated from formation water of the oil field in Kazakhstan and description of Pseudodesulfovibrio sp.</title>
        <authorList>
            <person name="Bidzhieva S.K."/>
            <person name="Tourova T.P."/>
            <person name="Grouzdev D.S."/>
            <person name="Beletsky A.V."/>
            <person name="Sokolova D.S."/>
            <person name="Samigullina S.R."/>
            <person name="Poltaraus A.B."/>
            <person name="Avtukh A.N."/>
            <person name="Tereshina V.M."/>
            <person name="Zhaparov N.S."/>
            <person name="Mardanov A.V."/>
            <person name="Nazina T.N."/>
        </authorList>
    </citation>
    <scope>NUCLEOTIDE SEQUENCE [LARGE SCALE GENOMIC DNA]</scope>
    <source>
        <strain evidence="2 3">9FUS</strain>
    </source>
</reference>
<dbReference type="EMBL" id="JBGLYH010000047">
    <property type="protein sequence ID" value="MEZ7197964.1"/>
    <property type="molecule type" value="Genomic_DNA"/>
</dbReference>
<dbReference type="Proteomes" id="UP001568698">
    <property type="component" value="Unassembled WGS sequence"/>
</dbReference>
<evidence type="ECO:0008006" key="4">
    <source>
        <dbReference type="Google" id="ProtNLM"/>
    </source>
</evidence>
<name>A0ABV4K4R1_9BACT</name>
<evidence type="ECO:0000313" key="2">
    <source>
        <dbReference type="EMBL" id="MEZ7197964.1"/>
    </source>
</evidence>
<accession>A0ABV4K4R1</accession>
<comment type="caution">
    <text evidence="2">The sequence shown here is derived from an EMBL/GenBank/DDBJ whole genome shotgun (WGS) entry which is preliminary data.</text>
</comment>
<gene>
    <name evidence="2" type="ORF">AB6M95_14510</name>
</gene>
<sequence length="132" mass="15208">MKKMRSTLLMAARSLLAGCGIKAVPVGELTGPDVHTREDKSRDGTSVRFNYRLERKSSGAYVIQGDALFQGVGRIRDARMKLCMVRDDEVVATVPLRVRTTKAKKKIYYYNKFKAEKPFDYVTFGWRLKYRY</sequence>
<keyword evidence="1" id="KW-0732">Signal</keyword>
<feature type="signal peptide" evidence="1">
    <location>
        <begin position="1"/>
        <end position="17"/>
    </location>
</feature>
<evidence type="ECO:0000256" key="1">
    <source>
        <dbReference type="SAM" id="SignalP"/>
    </source>
</evidence>
<organism evidence="2 3">
    <name type="scientific">Pseudodesulfovibrio karagichevae</name>
    <dbReference type="NCBI Taxonomy" id="3239305"/>
    <lineage>
        <taxon>Bacteria</taxon>
        <taxon>Pseudomonadati</taxon>
        <taxon>Thermodesulfobacteriota</taxon>
        <taxon>Desulfovibrionia</taxon>
        <taxon>Desulfovibrionales</taxon>
        <taxon>Desulfovibrionaceae</taxon>
    </lineage>
</organism>
<proteinExistence type="predicted"/>
<feature type="chain" id="PRO_5045532989" description="Lipoprotein" evidence="1">
    <location>
        <begin position="18"/>
        <end position="132"/>
    </location>
</feature>
<keyword evidence="3" id="KW-1185">Reference proteome</keyword>
<protein>
    <recommendedName>
        <fullName evidence="4">Lipoprotein</fullName>
    </recommendedName>
</protein>
<evidence type="ECO:0000313" key="3">
    <source>
        <dbReference type="Proteomes" id="UP001568698"/>
    </source>
</evidence>